<evidence type="ECO:0000313" key="4">
    <source>
        <dbReference type="Proteomes" id="UP000051952"/>
    </source>
</evidence>
<dbReference type="AlphaFoldDB" id="A0A0S4JFW7"/>
<dbReference type="EMBL" id="CYKH01001710">
    <property type="protein sequence ID" value="CUG89162.1"/>
    <property type="molecule type" value="Genomic_DNA"/>
</dbReference>
<reference evidence="4" key="1">
    <citation type="submission" date="2015-09" db="EMBL/GenBank/DDBJ databases">
        <authorList>
            <consortium name="Pathogen Informatics"/>
        </authorList>
    </citation>
    <scope>NUCLEOTIDE SEQUENCE [LARGE SCALE GENOMIC DNA]</scope>
    <source>
        <strain evidence="4">Lake Konstanz</strain>
    </source>
</reference>
<gene>
    <name evidence="3" type="ORF">BSAL_19635</name>
</gene>
<feature type="transmembrane region" description="Helical" evidence="2">
    <location>
        <begin position="256"/>
        <end position="280"/>
    </location>
</feature>
<name>A0A0S4JFW7_BODSA</name>
<keyword evidence="2" id="KW-0812">Transmembrane</keyword>
<keyword evidence="2" id="KW-1133">Transmembrane helix</keyword>
<feature type="region of interest" description="Disordered" evidence="1">
    <location>
        <begin position="399"/>
        <end position="419"/>
    </location>
</feature>
<keyword evidence="4" id="KW-1185">Reference proteome</keyword>
<dbReference type="Proteomes" id="UP000051952">
    <property type="component" value="Unassembled WGS sequence"/>
</dbReference>
<evidence type="ECO:0000256" key="1">
    <source>
        <dbReference type="SAM" id="MobiDB-lite"/>
    </source>
</evidence>
<protein>
    <submittedName>
        <fullName evidence="3">Membrane-associated protein, putative</fullName>
    </submittedName>
</protein>
<keyword evidence="2" id="KW-0472">Membrane</keyword>
<feature type="transmembrane region" description="Helical" evidence="2">
    <location>
        <begin position="122"/>
        <end position="142"/>
    </location>
</feature>
<feature type="transmembrane region" description="Helical" evidence="2">
    <location>
        <begin position="292"/>
        <end position="310"/>
    </location>
</feature>
<feature type="transmembrane region" description="Helical" evidence="2">
    <location>
        <begin position="92"/>
        <end position="110"/>
    </location>
</feature>
<evidence type="ECO:0000256" key="2">
    <source>
        <dbReference type="SAM" id="Phobius"/>
    </source>
</evidence>
<feature type="compositionally biased region" description="Basic and acidic residues" evidence="1">
    <location>
        <begin position="405"/>
        <end position="419"/>
    </location>
</feature>
<feature type="transmembrane region" description="Helical" evidence="2">
    <location>
        <begin position="12"/>
        <end position="39"/>
    </location>
</feature>
<sequence length="419" mass="44863">MGFLVAPHSELFGNVLCTTVAAACSMVGSAWMLMTYRTYYPILHSPFNDMAAAVAVLQCLQALERLMVSVVALSTTNVPFLLCDVSGSIDQALGVSAEVLLSCFCLYLAVPQVRMRGVRWNVAYVTAVLVAVVSVTCCWVFLYDGAQQMSSNSLSTPRAPGCADALPFPPLTNGSDVAQMHFTLELGWCWLPSDACWYSGFSQVQLDVLRALCAYTTAVAYLVAAASALVSLACSSSCSGGGADGSDATIARVPRIVFLRLFLMAVFPMIALGFGAASRFSGDNHKDLDDASAVLLPLCGLWNAVVFLGTERMAFALMYRCPCATALCNDSISAEEGSYSELGSPTMTLPDGFTPPNGFTAAVRFLCCDLAIGEARERRHVFADVDTLLLRGSGDVRMPQMEGEVSPRRGKDTRRVLEL</sequence>
<accession>A0A0S4JFW7</accession>
<feature type="transmembrane region" description="Helical" evidence="2">
    <location>
        <begin position="208"/>
        <end position="235"/>
    </location>
</feature>
<dbReference type="VEuPathDB" id="TriTrypDB:BSAL_19635"/>
<organism evidence="3 4">
    <name type="scientific">Bodo saltans</name>
    <name type="common">Flagellated protozoan</name>
    <dbReference type="NCBI Taxonomy" id="75058"/>
    <lineage>
        <taxon>Eukaryota</taxon>
        <taxon>Discoba</taxon>
        <taxon>Euglenozoa</taxon>
        <taxon>Kinetoplastea</taxon>
        <taxon>Metakinetoplastina</taxon>
        <taxon>Eubodonida</taxon>
        <taxon>Bodonidae</taxon>
        <taxon>Bodo</taxon>
    </lineage>
</organism>
<evidence type="ECO:0000313" key="3">
    <source>
        <dbReference type="EMBL" id="CUG89162.1"/>
    </source>
</evidence>
<proteinExistence type="predicted"/>